<evidence type="ECO:0000313" key="12">
    <source>
        <dbReference type="EMBL" id="KAG7341575.1"/>
    </source>
</evidence>
<keyword evidence="12" id="KW-0808">Transferase</keyword>
<keyword evidence="4" id="KW-0677">Repeat</keyword>
<evidence type="ECO:0000256" key="8">
    <source>
        <dbReference type="ARBA" id="ARBA00074766"/>
    </source>
</evidence>
<evidence type="ECO:0000256" key="2">
    <source>
        <dbReference type="ARBA" id="ARBA00008045"/>
    </source>
</evidence>
<name>A0A9K3PC55_9STRA</name>
<dbReference type="GO" id="GO:0006457">
    <property type="term" value="P:protein folding"/>
    <property type="evidence" value="ECO:0007669"/>
    <property type="project" value="InterPro"/>
</dbReference>
<keyword evidence="13" id="KW-1185">Reference proteome</keyword>
<dbReference type="GO" id="GO:0051082">
    <property type="term" value="F:unfolded protein binding"/>
    <property type="evidence" value="ECO:0007669"/>
    <property type="project" value="InterPro"/>
</dbReference>
<dbReference type="InterPro" id="IPR019734">
    <property type="entry name" value="TPR_rpt"/>
</dbReference>
<dbReference type="EMBL" id="JAGRRH010000026">
    <property type="protein sequence ID" value="KAG7341575.1"/>
    <property type="molecule type" value="Genomic_DNA"/>
</dbReference>
<evidence type="ECO:0000313" key="13">
    <source>
        <dbReference type="Proteomes" id="UP000693970"/>
    </source>
</evidence>
<dbReference type="OrthoDB" id="2423701at2759"/>
<reference evidence="12" key="1">
    <citation type="journal article" date="2021" name="Sci. Rep.">
        <title>Diploid genomic architecture of Nitzschia inconspicua, an elite biomass production diatom.</title>
        <authorList>
            <person name="Oliver A."/>
            <person name="Podell S."/>
            <person name="Pinowska A."/>
            <person name="Traller J.C."/>
            <person name="Smith S.R."/>
            <person name="McClure R."/>
            <person name="Beliaev A."/>
            <person name="Bohutskyi P."/>
            <person name="Hill E.A."/>
            <person name="Rabines A."/>
            <person name="Zheng H."/>
            <person name="Allen L.Z."/>
            <person name="Kuo A."/>
            <person name="Grigoriev I.V."/>
            <person name="Allen A.E."/>
            <person name="Hazlebeck D."/>
            <person name="Allen E.E."/>
        </authorList>
    </citation>
    <scope>NUCLEOTIDE SEQUENCE</scope>
    <source>
        <strain evidence="12">Hildebrandi</strain>
    </source>
</reference>
<feature type="repeat" description="TPR" evidence="10">
    <location>
        <begin position="16"/>
        <end position="49"/>
    </location>
</feature>
<evidence type="ECO:0000256" key="6">
    <source>
        <dbReference type="ARBA" id="ARBA00056105"/>
    </source>
</evidence>
<gene>
    <name evidence="12" type="ORF">IV203_023528</name>
</gene>
<keyword evidence="12" id="KW-0723">Serine/threonine-protein kinase</keyword>
<keyword evidence="11" id="KW-0175">Coiled coil</keyword>
<keyword evidence="3" id="KW-0963">Cytoplasm</keyword>
<dbReference type="GO" id="GO:0016272">
    <property type="term" value="C:prefoldin complex"/>
    <property type="evidence" value="ECO:0007669"/>
    <property type="project" value="InterPro"/>
</dbReference>
<keyword evidence="12" id="KW-0418">Kinase</keyword>
<dbReference type="SMART" id="SM00028">
    <property type="entry name" value="TPR"/>
    <property type="match status" value="3"/>
</dbReference>
<comment type="subunit">
    <text evidence="7">Monomer. Homodimer. Forms a complex composed of HOP and chaperones HSP70 and HSP90; the interaction is stronger in the absence of ATP. Interacts (via TPR 1, 2, 3, 7, 8 and 9 repeats) with HSP70 (via C-terminus); the interaction is direct and is stronger in the absence of ATP. Interacts (via TPR 4, 5 and 6 repeats) with HSP90 (via C-terminus); the interaction is direct.</text>
</comment>
<evidence type="ECO:0000256" key="7">
    <source>
        <dbReference type="ARBA" id="ARBA00066016"/>
    </source>
</evidence>
<protein>
    <recommendedName>
        <fullName evidence="8">Hsp70-Hsp90 organising protein</fullName>
    </recommendedName>
    <alternativeName>
        <fullName evidence="9">Stress-inducible protein 1</fullName>
    </alternativeName>
</protein>
<proteinExistence type="inferred from homology"/>
<feature type="coiled-coil region" evidence="11">
    <location>
        <begin position="173"/>
        <end position="270"/>
    </location>
</feature>
<evidence type="ECO:0000256" key="9">
    <source>
        <dbReference type="ARBA" id="ARBA00076447"/>
    </source>
</evidence>
<dbReference type="PANTHER" id="PTHR22904:SF523">
    <property type="entry name" value="STRESS-INDUCED-PHOSPHOPROTEIN 1"/>
    <property type="match status" value="1"/>
</dbReference>
<dbReference type="FunFam" id="1.25.40.10:FF:000020">
    <property type="entry name" value="Stress-induced phosphoprotein 1"/>
    <property type="match status" value="1"/>
</dbReference>
<keyword evidence="5 10" id="KW-0802">TPR repeat</keyword>
<accession>A0A9K3PC55</accession>
<comment type="subcellular location">
    <subcellularLocation>
        <location evidence="1">Cytoplasm</location>
    </subcellularLocation>
</comment>
<evidence type="ECO:0000256" key="11">
    <source>
        <dbReference type="SAM" id="Coils"/>
    </source>
</evidence>
<comment type="similarity">
    <text evidence="2">Belongs to the prefoldin subunit beta family.</text>
</comment>
<evidence type="ECO:0000256" key="4">
    <source>
        <dbReference type="ARBA" id="ARBA00022737"/>
    </source>
</evidence>
<dbReference type="Pfam" id="PF01920">
    <property type="entry name" value="Prefoldin_2"/>
    <property type="match status" value="1"/>
</dbReference>
<dbReference type="GO" id="GO:0004674">
    <property type="term" value="F:protein serine/threonine kinase activity"/>
    <property type="evidence" value="ECO:0007669"/>
    <property type="project" value="UniProtKB-KW"/>
</dbReference>
<dbReference type="PROSITE" id="PS50005">
    <property type="entry name" value="TPR"/>
    <property type="match status" value="1"/>
</dbReference>
<organism evidence="12 13">
    <name type="scientific">Nitzschia inconspicua</name>
    <dbReference type="NCBI Taxonomy" id="303405"/>
    <lineage>
        <taxon>Eukaryota</taxon>
        <taxon>Sar</taxon>
        <taxon>Stramenopiles</taxon>
        <taxon>Ochrophyta</taxon>
        <taxon>Bacillariophyta</taxon>
        <taxon>Bacillariophyceae</taxon>
        <taxon>Bacillariophycidae</taxon>
        <taxon>Bacillariales</taxon>
        <taxon>Bacillariaceae</taxon>
        <taxon>Nitzschia</taxon>
    </lineage>
</organism>
<comment type="caution">
    <text evidence="12">The sequence shown here is derived from an EMBL/GenBank/DDBJ whole genome shotgun (WGS) entry which is preliminary data.</text>
</comment>
<sequence length="270" mass="30396">MSGGIDDDVATKPTSAADYKELGNKAFADKDFNAAIQHYTKAIQLEPTNHVFFSNRSASYAGLKVWEKSMQDAKECIRLDPEFIKGYYRLATAQLEMKNFDAAEATIKQGMTLDANNSQLSRTLRSIKQARKLAAAAAAAAASSSASSQSMLGGNRQLDTATARELHDLRVQHNKTAREYQTVQANLTKAQREEKMYNLTFEELKERPSAKYYRSVGKVFMQSSQPQIFEHLESNINSQQKKQQELTGKMEYLEKRLKSQQLNMKELTSS</sequence>
<dbReference type="GO" id="GO:0051879">
    <property type="term" value="F:Hsp90 protein binding"/>
    <property type="evidence" value="ECO:0007669"/>
    <property type="project" value="TreeGrafter"/>
</dbReference>
<dbReference type="Pfam" id="PF13181">
    <property type="entry name" value="TPR_8"/>
    <property type="match status" value="2"/>
</dbReference>
<evidence type="ECO:0000256" key="5">
    <source>
        <dbReference type="ARBA" id="ARBA00022803"/>
    </source>
</evidence>
<dbReference type="AlphaFoldDB" id="A0A9K3PC55"/>
<dbReference type="PANTHER" id="PTHR22904">
    <property type="entry name" value="TPR REPEAT CONTAINING PROTEIN"/>
    <property type="match status" value="1"/>
</dbReference>
<dbReference type="GO" id="GO:0005737">
    <property type="term" value="C:cytoplasm"/>
    <property type="evidence" value="ECO:0007669"/>
    <property type="project" value="UniProtKB-SubCell"/>
</dbReference>
<evidence type="ECO:0000256" key="1">
    <source>
        <dbReference type="ARBA" id="ARBA00004496"/>
    </source>
</evidence>
<evidence type="ECO:0000256" key="10">
    <source>
        <dbReference type="PROSITE-ProRule" id="PRU00339"/>
    </source>
</evidence>
<comment type="function">
    <text evidence="6">Acts as a co-chaperone and mediates the association of the chaperones HSP70 and HSP90 probably facilitating substrate transfer from HSP70 to HSP90. Stimulates HSP70 ATPase activity and, in contrast, inhibits HSP90 ATPase activity.</text>
</comment>
<reference evidence="12" key="2">
    <citation type="submission" date="2021-04" db="EMBL/GenBank/DDBJ databases">
        <authorList>
            <person name="Podell S."/>
        </authorList>
    </citation>
    <scope>NUCLEOTIDE SEQUENCE</scope>
    <source>
        <strain evidence="12">Hildebrandi</strain>
    </source>
</reference>
<evidence type="ECO:0000256" key="3">
    <source>
        <dbReference type="ARBA" id="ARBA00022490"/>
    </source>
</evidence>
<dbReference type="InterPro" id="IPR002777">
    <property type="entry name" value="PFD_beta-like"/>
</dbReference>
<dbReference type="Proteomes" id="UP000693970">
    <property type="component" value="Unassembled WGS sequence"/>
</dbReference>